<proteinExistence type="evidence at transcript level"/>
<dbReference type="EMBL" id="BT134842">
    <property type="protein sequence ID" value="AFK34637.1"/>
    <property type="molecule type" value="mRNA"/>
</dbReference>
<reference evidence="1" key="1">
    <citation type="submission" date="2012-05" db="EMBL/GenBank/DDBJ databases">
        <authorList>
            <person name="Krishnakumar V."/>
            <person name="Cheung F."/>
            <person name="Xiao Y."/>
            <person name="Chan A."/>
            <person name="Moskal W.A."/>
            <person name="Town C.D."/>
        </authorList>
    </citation>
    <scope>NUCLEOTIDE SEQUENCE</scope>
</reference>
<protein>
    <submittedName>
        <fullName evidence="1">Uncharacterized protein</fullName>
    </submittedName>
</protein>
<dbReference type="AlphaFoldDB" id="I3S2Z5"/>
<sequence length="37" mass="4170">MAKPNSFTHSSNIPDHNKKKHLLILVCLTSTNSPFFT</sequence>
<evidence type="ECO:0000313" key="1">
    <source>
        <dbReference type="EMBL" id="AFK34637.1"/>
    </source>
</evidence>
<organism evidence="1">
    <name type="scientific">Medicago truncatula</name>
    <name type="common">Barrel medic</name>
    <name type="synonym">Medicago tribuloides</name>
    <dbReference type="NCBI Taxonomy" id="3880"/>
    <lineage>
        <taxon>Eukaryota</taxon>
        <taxon>Viridiplantae</taxon>
        <taxon>Streptophyta</taxon>
        <taxon>Embryophyta</taxon>
        <taxon>Tracheophyta</taxon>
        <taxon>Spermatophyta</taxon>
        <taxon>Magnoliopsida</taxon>
        <taxon>eudicotyledons</taxon>
        <taxon>Gunneridae</taxon>
        <taxon>Pentapetalae</taxon>
        <taxon>rosids</taxon>
        <taxon>fabids</taxon>
        <taxon>Fabales</taxon>
        <taxon>Fabaceae</taxon>
        <taxon>Papilionoideae</taxon>
        <taxon>50 kb inversion clade</taxon>
        <taxon>NPAAA clade</taxon>
        <taxon>Hologalegina</taxon>
        <taxon>IRL clade</taxon>
        <taxon>Trifolieae</taxon>
        <taxon>Medicago</taxon>
    </lineage>
</organism>
<name>I3S2Z5_MEDTR</name>
<accession>I3S2Z5</accession>